<accession>A0A7C9PE66</accession>
<comment type="caution">
    <text evidence="1">The sequence shown here is derived from an EMBL/GenBank/DDBJ whole genome shotgun (WGS) entry which is preliminary data.</text>
</comment>
<proteinExistence type="predicted"/>
<dbReference type="RefSeq" id="WP_163455445.1">
    <property type="nucleotide sequence ID" value="NZ_JAAGOH010000001.1"/>
</dbReference>
<protein>
    <submittedName>
        <fullName evidence="1">Uncharacterized protein</fullName>
    </submittedName>
</protein>
<sequence>MPLADEDLKSLTPAQQQAEADRLFELAGRVARQQADRYAGLPENGVPAAMAAGDIEYLATRLALAEGQLQAERLDLVWMAPGQAPNPREVMRRLQAICRHRSGLFDAVVTAAVTHPGVPPERLAQALLACRPDLAPYPLEDVTSLVKASLNGGRDGFEAVLRTRKSSDRKVAGGFSWVKPD</sequence>
<evidence type="ECO:0000313" key="2">
    <source>
        <dbReference type="Proteomes" id="UP000484255"/>
    </source>
</evidence>
<evidence type="ECO:0000313" key="1">
    <source>
        <dbReference type="EMBL" id="NDY89577.1"/>
    </source>
</evidence>
<name>A0A7C9PE66_9BURK</name>
<gene>
    <name evidence="1" type="ORF">G3A44_00045</name>
</gene>
<organism evidence="1 2">
    <name type="scientific">Ideonella livida</name>
    <dbReference type="NCBI Taxonomy" id="2707176"/>
    <lineage>
        <taxon>Bacteria</taxon>
        <taxon>Pseudomonadati</taxon>
        <taxon>Pseudomonadota</taxon>
        <taxon>Betaproteobacteria</taxon>
        <taxon>Burkholderiales</taxon>
        <taxon>Sphaerotilaceae</taxon>
        <taxon>Ideonella</taxon>
    </lineage>
</organism>
<dbReference type="EMBL" id="JAAGOH010000001">
    <property type="protein sequence ID" value="NDY89577.1"/>
    <property type="molecule type" value="Genomic_DNA"/>
</dbReference>
<reference evidence="1 2" key="1">
    <citation type="submission" date="2020-02" db="EMBL/GenBank/DDBJ databases">
        <title>Ideonella bacterium strain TBM-1.</title>
        <authorList>
            <person name="Chen W.-M."/>
        </authorList>
    </citation>
    <scope>NUCLEOTIDE SEQUENCE [LARGE SCALE GENOMIC DNA]</scope>
    <source>
        <strain evidence="1 2">TBM-1</strain>
    </source>
</reference>
<dbReference type="AlphaFoldDB" id="A0A7C9PE66"/>
<keyword evidence="2" id="KW-1185">Reference proteome</keyword>
<dbReference type="Proteomes" id="UP000484255">
    <property type="component" value="Unassembled WGS sequence"/>
</dbReference>